<keyword evidence="1" id="KW-0680">Restriction system</keyword>
<dbReference type="SUPFAM" id="SSF116734">
    <property type="entry name" value="DNA methylase specificity domain"/>
    <property type="match status" value="1"/>
</dbReference>
<keyword evidence="2" id="KW-0238">DNA-binding</keyword>
<keyword evidence="4" id="KW-1185">Reference proteome</keyword>
<sequence length="72" mass="8004">MAMGAQRGQIQKHLNVGELKVAPIPIPPLPLQHHFATIVESVEKQKMQMYAHLTELDALFASLQARAFNGEL</sequence>
<evidence type="ECO:0000256" key="2">
    <source>
        <dbReference type="ARBA" id="ARBA00023125"/>
    </source>
</evidence>
<dbReference type="Gene3D" id="3.90.220.20">
    <property type="entry name" value="DNA methylase specificity domains"/>
    <property type="match status" value="2"/>
</dbReference>
<accession>A0A1I4VD65</accession>
<proteinExistence type="predicted"/>
<evidence type="ECO:0000256" key="1">
    <source>
        <dbReference type="ARBA" id="ARBA00022747"/>
    </source>
</evidence>
<dbReference type="Proteomes" id="UP000183287">
    <property type="component" value="Unassembled WGS sequence"/>
</dbReference>
<name>A0A1I4VD65_9PROT</name>
<dbReference type="InterPro" id="IPR044946">
    <property type="entry name" value="Restrct_endonuc_typeI_TRD_sf"/>
</dbReference>
<dbReference type="EMBL" id="FOUB01000080">
    <property type="protein sequence ID" value="SFM99122.1"/>
    <property type="molecule type" value="Genomic_DNA"/>
</dbReference>
<gene>
    <name evidence="3" type="ORF">SAMN05421863_10805</name>
</gene>
<dbReference type="AlphaFoldDB" id="A0A1I4VD65"/>
<dbReference type="GO" id="GO:0003677">
    <property type="term" value="F:DNA binding"/>
    <property type="evidence" value="ECO:0007669"/>
    <property type="project" value="UniProtKB-KW"/>
</dbReference>
<reference evidence="4" key="1">
    <citation type="submission" date="2016-10" db="EMBL/GenBank/DDBJ databases">
        <authorList>
            <person name="Varghese N."/>
            <person name="Submissions S."/>
        </authorList>
    </citation>
    <scope>NUCLEOTIDE SEQUENCE [LARGE SCALE GENOMIC DNA]</scope>
    <source>
        <strain evidence="4">Nm44</strain>
    </source>
</reference>
<protein>
    <submittedName>
        <fullName evidence="3">Type I restriction enzyme, S subunit</fullName>
    </submittedName>
</protein>
<evidence type="ECO:0000313" key="3">
    <source>
        <dbReference type="EMBL" id="SFM99122.1"/>
    </source>
</evidence>
<evidence type="ECO:0000313" key="4">
    <source>
        <dbReference type="Proteomes" id="UP000183287"/>
    </source>
</evidence>
<dbReference type="GO" id="GO:0009307">
    <property type="term" value="P:DNA restriction-modification system"/>
    <property type="evidence" value="ECO:0007669"/>
    <property type="project" value="UniProtKB-KW"/>
</dbReference>
<organism evidence="3 4">
    <name type="scientific">Nitrosomonas communis</name>
    <dbReference type="NCBI Taxonomy" id="44574"/>
    <lineage>
        <taxon>Bacteria</taxon>
        <taxon>Pseudomonadati</taxon>
        <taxon>Pseudomonadota</taxon>
        <taxon>Betaproteobacteria</taxon>
        <taxon>Nitrosomonadales</taxon>
        <taxon>Nitrosomonadaceae</taxon>
        <taxon>Nitrosomonas</taxon>
    </lineage>
</organism>